<dbReference type="InterPro" id="IPR025247">
    <property type="entry name" value="EcoRI-like_methylase"/>
</dbReference>
<protein>
    <submittedName>
        <fullName evidence="1">Modification methylase EcoRI (Adenine-specific methyltransferase EcoRI) (M.EcoRI)</fullName>
        <ecNumber evidence="1">2.1.1.72</ecNumber>
    </submittedName>
</protein>
<name>E6PCN5_9ZZZZ</name>
<organism evidence="1">
    <name type="scientific">mine drainage metagenome</name>
    <dbReference type="NCBI Taxonomy" id="410659"/>
    <lineage>
        <taxon>unclassified sequences</taxon>
        <taxon>metagenomes</taxon>
        <taxon>ecological metagenomes</taxon>
    </lineage>
</organism>
<keyword evidence="1" id="KW-0808">Transferase</keyword>
<comment type="caution">
    <text evidence="1">The sequence shown here is derived from an EMBL/GenBank/DDBJ whole genome shotgun (WGS) entry which is preliminary data.</text>
</comment>
<dbReference type="InterPro" id="IPR002052">
    <property type="entry name" value="DNA_methylase_N6_adenine_CS"/>
</dbReference>
<dbReference type="EMBL" id="CABL01000001">
    <property type="protein sequence ID" value="CBH74219.1"/>
    <property type="molecule type" value="Genomic_DNA"/>
</dbReference>
<reference evidence="1" key="1">
    <citation type="submission" date="2009-10" db="EMBL/GenBank/DDBJ databases">
        <title>Diversity of trophic interactions inside an arsenic-rich microbial ecosystem.</title>
        <authorList>
            <person name="Bertin P.N."/>
            <person name="Heinrich-Salmeron A."/>
            <person name="Pelletier E."/>
            <person name="Goulhen-Chollet F."/>
            <person name="Arsene-Ploetze F."/>
            <person name="Gallien S."/>
            <person name="Calteau A."/>
            <person name="Vallenet D."/>
            <person name="Casiot C."/>
            <person name="Chane-Woon-Ming B."/>
            <person name="Giloteaux L."/>
            <person name="Barakat M."/>
            <person name="Bonnefoy V."/>
            <person name="Bruneel O."/>
            <person name="Chandler M."/>
            <person name="Cleiss J."/>
            <person name="Duran R."/>
            <person name="Elbaz-Poulichet F."/>
            <person name="Fonknechten N."/>
            <person name="Lauga B."/>
            <person name="Mornico D."/>
            <person name="Ortet P."/>
            <person name="Schaeffer C."/>
            <person name="Siguier P."/>
            <person name="Alexander Thil Smith A."/>
            <person name="Van Dorsselaer A."/>
            <person name="Weissenbach J."/>
            <person name="Medigue C."/>
            <person name="Le Paslier D."/>
        </authorList>
    </citation>
    <scope>NUCLEOTIDE SEQUENCE</scope>
</reference>
<dbReference type="Pfam" id="PF13651">
    <property type="entry name" value="EcoRI_methylase"/>
    <property type="match status" value="1"/>
</dbReference>
<dbReference type="PROSITE" id="PS00092">
    <property type="entry name" value="N6_MTASE"/>
    <property type="match status" value="1"/>
</dbReference>
<dbReference type="GO" id="GO:0032259">
    <property type="term" value="P:methylation"/>
    <property type="evidence" value="ECO:0007669"/>
    <property type="project" value="UniProtKB-KW"/>
</dbReference>
<gene>
    <name evidence="1" type="ORF">CARN1_2106</name>
</gene>
<dbReference type="EC" id="2.1.1.72" evidence="1"/>
<accession>E6PCN5</accession>
<evidence type="ECO:0000313" key="1">
    <source>
        <dbReference type="EMBL" id="CBH74219.1"/>
    </source>
</evidence>
<dbReference type="GO" id="GO:0009007">
    <property type="term" value="F:site-specific DNA-methyltransferase (adenine-specific) activity"/>
    <property type="evidence" value="ECO:0007669"/>
    <property type="project" value="UniProtKB-EC"/>
</dbReference>
<keyword evidence="1" id="KW-0489">Methyltransferase</keyword>
<dbReference type="GO" id="GO:0003676">
    <property type="term" value="F:nucleic acid binding"/>
    <property type="evidence" value="ECO:0007669"/>
    <property type="project" value="InterPro"/>
</dbReference>
<dbReference type="AlphaFoldDB" id="E6PCN5"/>
<sequence length="207" mass="23904">MQQADIVITNPPFSLFREFVAQLVQYEKQFLIIGNMNALHYKEIFKLLKANKIWLGESIHSGDREFRVPDHYPLQAAGFRIDANGVKYIRVKGVRWFTNMDNPNRHEYLPLYKKYSPAEYPTYDNLDAIEVGKAMEIPCDYDGLMGAPDSFLDKFNPEQFELIGIPFGNLGKELGVTKNYRGRTDIAITKDGKSKCPYSRIIIRRKS</sequence>
<proteinExistence type="predicted"/>